<protein>
    <submittedName>
        <fullName evidence="2">RDD domain-containing protein</fullName>
    </submittedName>
</protein>
<evidence type="ECO:0000313" key="1">
    <source>
        <dbReference type="Proteomes" id="UP000887576"/>
    </source>
</evidence>
<organism evidence="1 2">
    <name type="scientific">Panagrolaimus sp. JU765</name>
    <dbReference type="NCBI Taxonomy" id="591449"/>
    <lineage>
        <taxon>Eukaryota</taxon>
        <taxon>Metazoa</taxon>
        <taxon>Ecdysozoa</taxon>
        <taxon>Nematoda</taxon>
        <taxon>Chromadorea</taxon>
        <taxon>Rhabditida</taxon>
        <taxon>Tylenchina</taxon>
        <taxon>Panagrolaimomorpha</taxon>
        <taxon>Panagrolaimoidea</taxon>
        <taxon>Panagrolaimidae</taxon>
        <taxon>Panagrolaimus</taxon>
    </lineage>
</organism>
<accession>A0AC34R806</accession>
<dbReference type="Proteomes" id="UP000887576">
    <property type="component" value="Unplaced"/>
</dbReference>
<dbReference type="WBParaSite" id="JU765_v2.g4216.t1">
    <property type="protein sequence ID" value="JU765_v2.g4216.t1"/>
    <property type="gene ID" value="JU765_v2.g4216"/>
</dbReference>
<proteinExistence type="predicted"/>
<sequence>MNCVERKNYGSAKAYADEVRQWVSLTQAWMLEQHRGFSQGFRPIQPTIIPQNPPVLNPGQFARGILFRIGINGDQAQLQTIITQEYQIPSFARRCAAELLDFLILFVLKMLFVCFLVELELVDLDQYIKILADDVDLTALIDITQGLFHLELCAKIICGIIEAYCISFGIMGLPVGCTPGKYWMRIQVVSCINILPVPGQRDRVTISRQPSVPFGSSLIRALIKNSVFNVLFPLNTLLYFFSYNRAVYDIAAKTVVVSL</sequence>
<reference evidence="2" key="1">
    <citation type="submission" date="2022-11" db="UniProtKB">
        <authorList>
            <consortium name="WormBaseParasite"/>
        </authorList>
    </citation>
    <scope>IDENTIFICATION</scope>
</reference>
<evidence type="ECO:0000313" key="2">
    <source>
        <dbReference type="WBParaSite" id="JU765_v2.g4216.t1"/>
    </source>
</evidence>
<name>A0AC34R806_9BILA</name>